<gene>
    <name evidence="6" type="ORF">BK007_07720</name>
    <name evidence="7" type="ORF">HG719_01750</name>
</gene>
<evidence type="ECO:0000313" key="8">
    <source>
        <dbReference type="Proteomes" id="UP000232806"/>
    </source>
</evidence>
<dbReference type="OrthoDB" id="60696at2157"/>
<dbReference type="PANTHER" id="PTHR31851">
    <property type="entry name" value="FE(2+)/MN(2+) TRANSPORTER PCL1"/>
    <property type="match status" value="1"/>
</dbReference>
<evidence type="ECO:0000313" key="6">
    <source>
        <dbReference type="EMBL" id="AUB55897.1"/>
    </source>
</evidence>
<dbReference type="Proteomes" id="UP000232806">
    <property type="component" value="Chromosome"/>
</dbReference>
<feature type="transmembrane region" description="Helical" evidence="5">
    <location>
        <begin position="109"/>
        <end position="132"/>
    </location>
</feature>
<dbReference type="Proteomes" id="UP000591058">
    <property type="component" value="Unassembled WGS sequence"/>
</dbReference>
<dbReference type="Pfam" id="PF01988">
    <property type="entry name" value="VIT1"/>
    <property type="match status" value="1"/>
</dbReference>
<feature type="transmembrane region" description="Helical" evidence="5">
    <location>
        <begin position="21"/>
        <end position="43"/>
    </location>
</feature>
<feature type="transmembrane region" description="Helical" evidence="5">
    <location>
        <begin position="138"/>
        <end position="160"/>
    </location>
</feature>
<comment type="subcellular location">
    <subcellularLocation>
        <location evidence="1">Endomembrane system</location>
        <topology evidence="1">Multi-pass membrane protein</topology>
    </subcellularLocation>
</comment>
<accession>A0A2H4VCS8</accession>
<dbReference type="RefSeq" id="WP_100905871.1">
    <property type="nucleotide sequence ID" value="NZ_CP017766.1"/>
</dbReference>
<keyword evidence="4 5" id="KW-0472">Membrane</keyword>
<evidence type="ECO:0000256" key="1">
    <source>
        <dbReference type="ARBA" id="ARBA00004127"/>
    </source>
</evidence>
<proteinExistence type="predicted"/>
<dbReference type="EMBL" id="JABBYL010000006">
    <property type="protein sequence ID" value="NMO08560.1"/>
    <property type="molecule type" value="Genomic_DNA"/>
</dbReference>
<keyword evidence="3 5" id="KW-1133">Transmembrane helix</keyword>
<protein>
    <submittedName>
        <fullName evidence="6">TIGR00267 family protein</fullName>
    </submittedName>
</protein>
<name>A0A2H4VCS8_9EURY</name>
<dbReference type="GO" id="GO:0012505">
    <property type="term" value="C:endomembrane system"/>
    <property type="evidence" value="ECO:0007669"/>
    <property type="project" value="UniProtKB-SubCell"/>
</dbReference>
<evidence type="ECO:0000256" key="4">
    <source>
        <dbReference type="ARBA" id="ARBA00023136"/>
    </source>
</evidence>
<dbReference type="NCBIfam" id="TIGR00267">
    <property type="entry name" value="TIGR00267 family protein"/>
    <property type="match status" value="1"/>
</dbReference>
<reference evidence="6 8" key="1">
    <citation type="submission" date="2016-10" db="EMBL/GenBank/DDBJ databases">
        <title>Comparative genomics between deep and shallow subseafloor isolates.</title>
        <authorList>
            <person name="Ishii S."/>
            <person name="Miller J.R."/>
            <person name="Sutton G."/>
            <person name="Suzuki S."/>
            <person name="Methe B."/>
            <person name="Inagaki F."/>
            <person name="Imachi H."/>
        </authorList>
    </citation>
    <scope>NUCLEOTIDE SEQUENCE [LARGE SCALE GENOMIC DNA]</scope>
    <source>
        <strain evidence="6 8">MO-MB1</strain>
    </source>
</reference>
<feature type="transmembrane region" description="Helical" evidence="5">
    <location>
        <begin position="49"/>
        <end position="73"/>
    </location>
</feature>
<dbReference type="GeneID" id="35121474"/>
<reference evidence="7 9" key="2">
    <citation type="submission" date="2020-04" db="EMBL/GenBank/DDBJ databases">
        <title>Draft genome of Methanobacterium subterraneum isolated from animal feces.</title>
        <authorList>
            <person name="Ouboter H.T."/>
            <person name="Berger S."/>
            <person name="Gungor E."/>
            <person name="Jetten M.S.M."/>
            <person name="Welte C.U."/>
        </authorList>
    </citation>
    <scope>NUCLEOTIDE SEQUENCE [LARGE SCALE GENOMIC DNA]</scope>
    <source>
        <strain evidence="7">HO_2020</strain>
    </source>
</reference>
<dbReference type="EMBL" id="CP017766">
    <property type="protein sequence ID" value="AUB55897.1"/>
    <property type="molecule type" value="Genomic_DNA"/>
</dbReference>
<evidence type="ECO:0000313" key="7">
    <source>
        <dbReference type="EMBL" id="NMO08560.1"/>
    </source>
</evidence>
<dbReference type="GO" id="GO:0005384">
    <property type="term" value="F:manganese ion transmembrane transporter activity"/>
    <property type="evidence" value="ECO:0007669"/>
    <property type="project" value="InterPro"/>
</dbReference>
<evidence type="ECO:0000256" key="2">
    <source>
        <dbReference type="ARBA" id="ARBA00022692"/>
    </source>
</evidence>
<dbReference type="InterPro" id="IPR006682">
    <property type="entry name" value="CHP00267"/>
</dbReference>
<dbReference type="GO" id="GO:0030026">
    <property type="term" value="P:intracellular manganese ion homeostasis"/>
    <property type="evidence" value="ECO:0007669"/>
    <property type="project" value="InterPro"/>
</dbReference>
<organism evidence="6 8">
    <name type="scientific">Methanobacterium subterraneum</name>
    <dbReference type="NCBI Taxonomy" id="59277"/>
    <lineage>
        <taxon>Archaea</taxon>
        <taxon>Methanobacteriati</taxon>
        <taxon>Methanobacteriota</taxon>
        <taxon>Methanomada group</taxon>
        <taxon>Methanobacteria</taxon>
        <taxon>Methanobacteriales</taxon>
        <taxon>Methanobacteriaceae</taxon>
        <taxon>Methanobacterium</taxon>
    </lineage>
</organism>
<evidence type="ECO:0000256" key="5">
    <source>
        <dbReference type="SAM" id="Phobius"/>
    </source>
</evidence>
<evidence type="ECO:0000313" key="9">
    <source>
        <dbReference type="Proteomes" id="UP000591058"/>
    </source>
</evidence>
<sequence length="193" mass="20803">MNIREFINEYFKMSRYVALGTMDGILAVMGVTLTASGVAGVSGLEISNFAVGLTGLSGGIALALSNAFGSFIGERAEEVRSIRELEQKMMLEEGKLDDTHIHQQAKKRIYMSMFTHGFSSFIGSFVPVVPFILISDRINATICTVILCFVALVILGVYLGKVSRESLLKTSVEIMLIGVLISVVSYLIGGGHG</sequence>
<dbReference type="AlphaFoldDB" id="A0A2H4VCS8"/>
<keyword evidence="2 5" id="KW-0812">Transmembrane</keyword>
<evidence type="ECO:0000256" key="3">
    <source>
        <dbReference type="ARBA" id="ARBA00022989"/>
    </source>
</evidence>
<feature type="transmembrane region" description="Helical" evidence="5">
    <location>
        <begin position="172"/>
        <end position="189"/>
    </location>
</feature>
<dbReference type="InterPro" id="IPR008217">
    <property type="entry name" value="Ccc1_fam"/>
</dbReference>